<evidence type="ECO:0000259" key="6">
    <source>
        <dbReference type="PROSITE" id="PS50977"/>
    </source>
</evidence>
<reference evidence="7" key="1">
    <citation type="submission" date="2018-07" db="EMBL/GenBank/DDBJ databases">
        <authorList>
            <person name="Ashton P.M."/>
            <person name="Dallman T."/>
            <person name="Nair S."/>
            <person name="De Pinna E."/>
            <person name="Peters T."/>
            <person name="Grant K."/>
        </authorList>
    </citation>
    <scope>NUCLEOTIDE SEQUENCE</scope>
    <source>
        <strain evidence="7">296838</strain>
    </source>
</reference>
<dbReference type="Pfam" id="PF13977">
    <property type="entry name" value="TetR_C_6"/>
    <property type="match status" value="1"/>
</dbReference>
<evidence type="ECO:0000256" key="1">
    <source>
        <dbReference type="ARBA" id="ARBA00022491"/>
    </source>
</evidence>
<proteinExistence type="predicted"/>
<protein>
    <submittedName>
        <fullName evidence="7">TetR/AcrR family transcriptional regulator</fullName>
    </submittedName>
</protein>
<dbReference type="InterPro" id="IPR050109">
    <property type="entry name" value="HTH-type_TetR-like_transc_reg"/>
</dbReference>
<dbReference type="Gene3D" id="1.10.357.10">
    <property type="entry name" value="Tetracycline Repressor, domain 2"/>
    <property type="match status" value="1"/>
</dbReference>
<evidence type="ECO:0000313" key="7">
    <source>
        <dbReference type="EMBL" id="EBR9857613.1"/>
    </source>
</evidence>
<dbReference type="Gene3D" id="1.10.10.60">
    <property type="entry name" value="Homeodomain-like"/>
    <property type="match status" value="1"/>
</dbReference>
<dbReference type="EMBL" id="AAGUAT010000016">
    <property type="protein sequence ID" value="EBR9857613.1"/>
    <property type="molecule type" value="Genomic_DNA"/>
</dbReference>
<evidence type="ECO:0000256" key="3">
    <source>
        <dbReference type="ARBA" id="ARBA00023125"/>
    </source>
</evidence>
<dbReference type="AlphaFoldDB" id="A0A5U8SRH0"/>
<dbReference type="InterPro" id="IPR039538">
    <property type="entry name" value="BetI_C"/>
</dbReference>
<name>A0A5U8SRH0_SALET</name>
<keyword evidence="3 5" id="KW-0238">DNA-binding</keyword>
<dbReference type="Pfam" id="PF00440">
    <property type="entry name" value="TetR_N"/>
    <property type="match status" value="1"/>
</dbReference>
<feature type="domain" description="HTH tetR-type" evidence="6">
    <location>
        <begin position="9"/>
        <end position="77"/>
    </location>
</feature>
<accession>A0A5U8SRH0</accession>
<sequence length="206" mass="22728">MENKLTESLPTRMRILRAARQCFAENGFHSTSMKTFHSTSMKTICKASDMSPGTLYHHFPSKEALIEAIILEDQERALTHFREPLEGVGLVDYLVESTIAVTREDCAQRALVVEIMAEGMRNPQVAEMLTNKYHTIIASLVARFNDAQAKGEIGADVDKEMAARLLLATTYGVLSDSSSAENARHVSFATTLRTMLTGLLKCNSAS</sequence>
<dbReference type="SUPFAM" id="SSF46689">
    <property type="entry name" value="Homeodomain-like"/>
    <property type="match status" value="1"/>
</dbReference>
<dbReference type="GO" id="GO:0003700">
    <property type="term" value="F:DNA-binding transcription factor activity"/>
    <property type="evidence" value="ECO:0007669"/>
    <property type="project" value="TreeGrafter"/>
</dbReference>
<dbReference type="InterPro" id="IPR001647">
    <property type="entry name" value="HTH_TetR"/>
</dbReference>
<evidence type="ECO:0000256" key="4">
    <source>
        <dbReference type="ARBA" id="ARBA00023163"/>
    </source>
</evidence>
<evidence type="ECO:0000256" key="2">
    <source>
        <dbReference type="ARBA" id="ARBA00023015"/>
    </source>
</evidence>
<organism evidence="7">
    <name type="scientific">Salmonella enterica subsp. enterica serovar Chester</name>
    <dbReference type="NCBI Taxonomy" id="149386"/>
    <lineage>
        <taxon>Bacteria</taxon>
        <taxon>Pseudomonadati</taxon>
        <taxon>Pseudomonadota</taxon>
        <taxon>Gammaproteobacteria</taxon>
        <taxon>Enterobacterales</taxon>
        <taxon>Enterobacteriaceae</taxon>
        <taxon>Salmonella</taxon>
    </lineage>
</organism>
<gene>
    <name evidence="7" type="ORF">DS524_17625</name>
</gene>
<keyword evidence="1" id="KW-0678">Repressor</keyword>
<keyword evidence="2" id="KW-0805">Transcription regulation</keyword>
<dbReference type="InterPro" id="IPR036271">
    <property type="entry name" value="Tet_transcr_reg_TetR-rel_C_sf"/>
</dbReference>
<dbReference type="PROSITE" id="PS50977">
    <property type="entry name" value="HTH_TETR_2"/>
    <property type="match status" value="1"/>
</dbReference>
<dbReference type="SUPFAM" id="SSF48498">
    <property type="entry name" value="Tetracyclin repressor-like, C-terminal domain"/>
    <property type="match status" value="1"/>
</dbReference>
<evidence type="ECO:0000256" key="5">
    <source>
        <dbReference type="PROSITE-ProRule" id="PRU00335"/>
    </source>
</evidence>
<dbReference type="InterPro" id="IPR009057">
    <property type="entry name" value="Homeodomain-like_sf"/>
</dbReference>
<dbReference type="PANTHER" id="PTHR30055">
    <property type="entry name" value="HTH-TYPE TRANSCRIPTIONAL REGULATOR RUTR"/>
    <property type="match status" value="1"/>
</dbReference>
<dbReference type="GO" id="GO:0000976">
    <property type="term" value="F:transcription cis-regulatory region binding"/>
    <property type="evidence" value="ECO:0007669"/>
    <property type="project" value="TreeGrafter"/>
</dbReference>
<dbReference type="PANTHER" id="PTHR30055:SF223">
    <property type="entry name" value="HTH-TYPE TRANSCRIPTIONAL REGULATOR UIDR"/>
    <property type="match status" value="1"/>
</dbReference>
<keyword evidence="4" id="KW-0804">Transcription</keyword>
<feature type="DNA-binding region" description="H-T-H motif" evidence="5">
    <location>
        <begin position="40"/>
        <end position="59"/>
    </location>
</feature>
<comment type="caution">
    <text evidence="7">The sequence shown here is derived from an EMBL/GenBank/DDBJ whole genome shotgun (WGS) entry which is preliminary data.</text>
</comment>